<reference evidence="7 8" key="1">
    <citation type="submission" date="2020-05" db="EMBL/GenBank/DDBJ databases">
        <title>Draft genome sequence of Desulfovibrio sp. strain HN2T.</title>
        <authorList>
            <person name="Ueno A."/>
            <person name="Tamazawa S."/>
            <person name="Tamamura S."/>
            <person name="Murakami T."/>
            <person name="Kiyama T."/>
            <person name="Inomata H."/>
            <person name="Amano Y."/>
            <person name="Miyakawa K."/>
            <person name="Tamaki H."/>
            <person name="Naganuma T."/>
            <person name="Kaneko K."/>
        </authorList>
    </citation>
    <scope>NUCLEOTIDE SEQUENCE [LARGE SCALE GENOMIC DNA]</scope>
    <source>
        <strain evidence="7 8">HN2</strain>
    </source>
</reference>
<feature type="transmembrane region" description="Helical" evidence="5">
    <location>
        <begin position="157"/>
        <end position="175"/>
    </location>
</feature>
<organism evidence="7 8">
    <name type="scientific">Desulfovibrio subterraneus</name>
    <dbReference type="NCBI Taxonomy" id="2718620"/>
    <lineage>
        <taxon>Bacteria</taxon>
        <taxon>Pseudomonadati</taxon>
        <taxon>Thermodesulfobacteriota</taxon>
        <taxon>Desulfovibrionia</taxon>
        <taxon>Desulfovibrionales</taxon>
        <taxon>Desulfovibrionaceae</taxon>
        <taxon>Desulfovibrio</taxon>
    </lineage>
</organism>
<dbReference type="GO" id="GO:0000976">
    <property type="term" value="F:transcription cis-regulatory region binding"/>
    <property type="evidence" value="ECO:0007669"/>
    <property type="project" value="TreeGrafter"/>
</dbReference>
<feature type="DNA-binding region" description="H-T-H motif" evidence="4">
    <location>
        <begin position="32"/>
        <end position="51"/>
    </location>
</feature>
<keyword evidence="5" id="KW-0812">Transmembrane</keyword>
<gene>
    <name evidence="7" type="ORF">DSM101010T_19980</name>
</gene>
<dbReference type="InterPro" id="IPR050109">
    <property type="entry name" value="HTH-type_TetR-like_transc_reg"/>
</dbReference>
<proteinExistence type="predicted"/>
<dbReference type="InterPro" id="IPR001647">
    <property type="entry name" value="HTH_TetR"/>
</dbReference>
<keyword evidence="2 4" id="KW-0238">DNA-binding</keyword>
<dbReference type="RefSeq" id="WP_174405275.1">
    <property type="nucleotide sequence ID" value="NZ_BLVO01000013.1"/>
</dbReference>
<keyword evidence="3" id="KW-0804">Transcription</keyword>
<keyword evidence="8" id="KW-1185">Reference proteome</keyword>
<evidence type="ECO:0000259" key="6">
    <source>
        <dbReference type="PROSITE" id="PS50977"/>
    </source>
</evidence>
<evidence type="ECO:0000256" key="4">
    <source>
        <dbReference type="PROSITE-ProRule" id="PRU00335"/>
    </source>
</evidence>
<evidence type="ECO:0000256" key="3">
    <source>
        <dbReference type="ARBA" id="ARBA00023163"/>
    </source>
</evidence>
<accession>A0A7J0BIN9</accession>
<dbReference type="Proteomes" id="UP000503840">
    <property type="component" value="Unassembled WGS sequence"/>
</dbReference>
<evidence type="ECO:0000313" key="8">
    <source>
        <dbReference type="Proteomes" id="UP000503840"/>
    </source>
</evidence>
<dbReference type="SUPFAM" id="SSF46689">
    <property type="entry name" value="Homeodomain-like"/>
    <property type="match status" value="1"/>
</dbReference>
<dbReference type="PANTHER" id="PTHR30055:SF240">
    <property type="entry name" value="HTH-TYPE TRANSCRIPTIONAL REGULATOR ACRR"/>
    <property type="match status" value="1"/>
</dbReference>
<evidence type="ECO:0000313" key="7">
    <source>
        <dbReference type="EMBL" id="GFM33633.1"/>
    </source>
</evidence>
<keyword evidence="5" id="KW-1133">Transmembrane helix</keyword>
<protein>
    <submittedName>
        <fullName evidence="7">TetR family transcriptional regulator</fullName>
    </submittedName>
</protein>
<keyword evidence="5" id="KW-0472">Membrane</keyword>
<comment type="caution">
    <text evidence="7">The sequence shown here is derived from an EMBL/GenBank/DDBJ whole genome shotgun (WGS) entry which is preliminary data.</text>
</comment>
<dbReference type="EMBL" id="BLVO01000013">
    <property type="protein sequence ID" value="GFM33633.1"/>
    <property type="molecule type" value="Genomic_DNA"/>
</dbReference>
<dbReference type="Pfam" id="PF00440">
    <property type="entry name" value="TetR_N"/>
    <property type="match status" value="1"/>
</dbReference>
<dbReference type="InterPro" id="IPR036271">
    <property type="entry name" value="Tet_transcr_reg_TetR-rel_C_sf"/>
</dbReference>
<dbReference type="GO" id="GO:0003700">
    <property type="term" value="F:DNA-binding transcription factor activity"/>
    <property type="evidence" value="ECO:0007669"/>
    <property type="project" value="TreeGrafter"/>
</dbReference>
<dbReference type="AlphaFoldDB" id="A0A7J0BIN9"/>
<dbReference type="PANTHER" id="PTHR30055">
    <property type="entry name" value="HTH-TYPE TRANSCRIPTIONAL REGULATOR RUTR"/>
    <property type="match status" value="1"/>
</dbReference>
<dbReference type="SUPFAM" id="SSF48498">
    <property type="entry name" value="Tetracyclin repressor-like, C-terminal domain"/>
    <property type="match status" value="1"/>
</dbReference>
<keyword evidence="1" id="KW-0805">Transcription regulation</keyword>
<evidence type="ECO:0000256" key="1">
    <source>
        <dbReference type="ARBA" id="ARBA00023015"/>
    </source>
</evidence>
<dbReference type="PROSITE" id="PS50977">
    <property type="entry name" value="HTH_TETR_2"/>
    <property type="match status" value="1"/>
</dbReference>
<dbReference type="Gene3D" id="1.10.357.10">
    <property type="entry name" value="Tetracycline Repressor, domain 2"/>
    <property type="match status" value="1"/>
</dbReference>
<evidence type="ECO:0000256" key="5">
    <source>
        <dbReference type="SAM" id="Phobius"/>
    </source>
</evidence>
<sequence>MKRKHEKSDVRREQIAEAVLDILCVEGMGGLTATKVAKAVGLVPSALYRHYSGKLEMLEAGVELLGERVGTRLEQCAAGDDDPLAALRRMLDALTGMLHEMQVVPRVLFSDETMTGHAEYKGVIFKLQQRVLGTALRHIATAQRLGMVRNDIPPDRLAIAYIGMFVPLAVLYHSTGGGIDLQSHLDANWQFFLDGAAPERAGER</sequence>
<dbReference type="InterPro" id="IPR009057">
    <property type="entry name" value="Homeodomain-like_sf"/>
</dbReference>
<feature type="domain" description="HTH tetR-type" evidence="6">
    <location>
        <begin position="9"/>
        <end position="69"/>
    </location>
</feature>
<evidence type="ECO:0000256" key="2">
    <source>
        <dbReference type="ARBA" id="ARBA00023125"/>
    </source>
</evidence>
<name>A0A7J0BIN9_9BACT</name>